<dbReference type="PANTHER" id="PTHR47794">
    <property type="entry name" value="VACUOLAR PROTEIN SORTING-ASSOCIATED PROTEIN 27"/>
    <property type="match status" value="1"/>
</dbReference>
<evidence type="ECO:0000256" key="8">
    <source>
        <dbReference type="ARBA" id="ARBA00022753"/>
    </source>
</evidence>
<dbReference type="EMBL" id="JAWCUI010000052">
    <property type="protein sequence ID" value="KAL1891519.1"/>
    <property type="molecule type" value="Genomic_DNA"/>
</dbReference>
<dbReference type="PANTHER" id="PTHR47794:SF1">
    <property type="entry name" value="VACUOLAR PROTEIN SORTING-ASSOCIATED PROTEIN 27"/>
    <property type="match status" value="1"/>
</dbReference>
<dbReference type="Gene3D" id="6.10.140.100">
    <property type="match status" value="1"/>
</dbReference>
<feature type="compositionally biased region" description="Polar residues" evidence="14">
    <location>
        <begin position="313"/>
        <end position="323"/>
    </location>
</feature>
<name>A0ABR3YT59_9PEZI</name>
<feature type="compositionally biased region" description="Gly residues" evidence="14">
    <location>
        <begin position="234"/>
        <end position="243"/>
    </location>
</feature>
<evidence type="ECO:0000256" key="6">
    <source>
        <dbReference type="ARBA" id="ARBA00022723"/>
    </source>
</evidence>
<feature type="compositionally biased region" description="Pro residues" evidence="14">
    <location>
        <begin position="716"/>
        <end position="725"/>
    </location>
</feature>
<dbReference type="SUPFAM" id="SSF57903">
    <property type="entry name" value="FYVE/PHD zinc finger"/>
    <property type="match status" value="1"/>
</dbReference>
<feature type="compositionally biased region" description="Polar residues" evidence="14">
    <location>
        <begin position="732"/>
        <end position="746"/>
    </location>
</feature>
<dbReference type="SMART" id="SM00288">
    <property type="entry name" value="VHS"/>
    <property type="match status" value="1"/>
</dbReference>
<dbReference type="PROSITE" id="PS50330">
    <property type="entry name" value="UIM"/>
    <property type="match status" value="2"/>
</dbReference>
<feature type="compositionally biased region" description="Low complexity" evidence="14">
    <location>
        <begin position="747"/>
        <end position="766"/>
    </location>
</feature>
<feature type="region of interest" description="Disordered" evidence="14">
    <location>
        <begin position="551"/>
        <end position="792"/>
    </location>
</feature>
<sequence>MMSWWSSGANTALDEQIEKATSSSLEDIALNLEISDIIRSKTVQPKEAMRSLKKRIDNRNPNTQLSCLNLTDTCVKNGGSHFLAEIASREFMDNLTSLLKAAGPAAINQEVRSKILELIQSWASATEGRHELGYIGEVYKTLQREGFQFPPRTTVASSMIDSSAPPEWIDSDVCMRCRTAFTFTNRKHHCRNCGNCFDQQCSTKSLPLPHLGIMQPVRVDDGCYAKLTDKGGAGGTSGGGGNITTGSTTGFSTSKTSMQPRDARIEDSFDEDLKRALAMSLEEVQSHSRAFNSQPTPSSNANNNYNSYNSASKTTNGKSSSSPYGAVPKATTATVSTSTATAQPTTSSASAEEEDEDLKAAIAASLADMEEQKKKHAAAFRQQTESSSNGPNAASSSSAPFVLPKNDYELTPVEAENINLFSTLVDRLQTQPPGTILREPQIQELYDSIGTLRPKLARTYGETMSKHDTLLDLHAKLSTVVRYYDRMLEERLSKAYNQHSIGGYNVPAPRQQQPSMPYPSLQSSAPPMGAGGPAENFYTGEAAQIPDYARGYASQQQQQPLQPQYSGAANPYPGQQPQRSDSWRNSVAPPQGYPQQPQQQPQQPPPQQAPPGYLSNDPSGAPSAPPDPLASTPSADPNASYYFSNANAAPGQAPPQQQQPQQPSQPSQPLQSQQTGAPASAPSDPGATSPYPTLHQPSVSGPVQAPPQQQQQQPQQQPPQPPQPTAPYWSHPASQHQPVPQQFTSGPPQSLPQQQQPPQASWPQVPNSGYNNNFGAQESFPTAPQHMPQQAQPVVEEALIEL</sequence>
<keyword evidence="6" id="KW-0479">Metal-binding</keyword>
<feature type="compositionally biased region" description="Low complexity" evidence="14">
    <location>
        <begin position="629"/>
        <end position="690"/>
    </location>
</feature>
<feature type="compositionally biased region" description="Low complexity" evidence="14">
    <location>
        <begin position="706"/>
        <end position="715"/>
    </location>
</feature>
<dbReference type="InterPro" id="IPR002014">
    <property type="entry name" value="VHS_dom"/>
</dbReference>
<feature type="compositionally biased region" description="Polar residues" evidence="14">
    <location>
        <begin position="510"/>
        <end position="525"/>
    </location>
</feature>
<comment type="subunit">
    <text evidence="4 12">Component of the ESCRT-0 complex composed of HSE1 and VPS27.</text>
</comment>
<dbReference type="InterPro" id="IPR011011">
    <property type="entry name" value="Znf_FYVE_PHD"/>
</dbReference>
<dbReference type="PROSITE" id="PS50178">
    <property type="entry name" value="ZF_FYVE"/>
    <property type="match status" value="1"/>
</dbReference>
<feature type="region of interest" description="Disordered" evidence="14">
    <location>
        <begin position="285"/>
        <end position="356"/>
    </location>
</feature>
<dbReference type="Pfam" id="PF21356">
    <property type="entry name" value="Vps27_GAT-like"/>
    <property type="match status" value="1"/>
</dbReference>
<feature type="compositionally biased region" description="Low complexity" evidence="14">
    <location>
        <begin position="298"/>
        <end position="312"/>
    </location>
</feature>
<evidence type="ECO:0000256" key="9">
    <source>
        <dbReference type="ARBA" id="ARBA00022771"/>
    </source>
</evidence>
<feature type="compositionally biased region" description="Low complexity" evidence="14">
    <location>
        <begin position="244"/>
        <end position="257"/>
    </location>
</feature>
<keyword evidence="11 12" id="KW-0472">Membrane</keyword>
<organism evidence="17 18">
    <name type="scientific">Sporothrix stenoceras</name>
    <dbReference type="NCBI Taxonomy" id="5173"/>
    <lineage>
        <taxon>Eukaryota</taxon>
        <taxon>Fungi</taxon>
        <taxon>Dikarya</taxon>
        <taxon>Ascomycota</taxon>
        <taxon>Pezizomycotina</taxon>
        <taxon>Sordariomycetes</taxon>
        <taxon>Sordariomycetidae</taxon>
        <taxon>Ophiostomatales</taxon>
        <taxon>Ophiostomataceae</taxon>
        <taxon>Sporothrix</taxon>
    </lineage>
</organism>
<feature type="compositionally biased region" description="Polar residues" evidence="14">
    <location>
        <begin position="767"/>
        <end position="792"/>
    </location>
</feature>
<evidence type="ECO:0000256" key="1">
    <source>
        <dbReference type="ARBA" id="ARBA00003067"/>
    </source>
</evidence>
<dbReference type="SMART" id="SM00064">
    <property type="entry name" value="FYVE"/>
    <property type="match status" value="1"/>
</dbReference>
<dbReference type="Pfam" id="PF00790">
    <property type="entry name" value="VHS"/>
    <property type="match status" value="1"/>
</dbReference>
<feature type="region of interest" description="Disordered" evidence="14">
    <location>
        <begin position="369"/>
        <end position="402"/>
    </location>
</feature>
<dbReference type="CDD" id="cd15735">
    <property type="entry name" value="FYVE_spVPS27p_like"/>
    <property type="match status" value="1"/>
</dbReference>
<comment type="function">
    <text evidence="1 12">Component of the ESCRT-0 complex which is the sorting receptor for ubiquitinated cargo proteins at the multivesicular body (MVB) and recruits ESCRT-I to the MVB outer membrane.</text>
</comment>
<dbReference type="PROSITE" id="PS50179">
    <property type="entry name" value="VHS"/>
    <property type="match status" value="1"/>
</dbReference>
<dbReference type="Proteomes" id="UP001583186">
    <property type="component" value="Unassembled WGS sequence"/>
</dbReference>
<feature type="compositionally biased region" description="Low complexity" evidence="14">
    <location>
        <begin position="555"/>
        <end position="564"/>
    </location>
</feature>
<evidence type="ECO:0000256" key="2">
    <source>
        <dbReference type="ARBA" id="ARBA00004125"/>
    </source>
</evidence>
<feature type="compositionally biased region" description="Low complexity" evidence="14">
    <location>
        <begin position="326"/>
        <end position="350"/>
    </location>
</feature>
<feature type="compositionally biased region" description="Polar residues" evidence="14">
    <location>
        <begin position="573"/>
        <end position="585"/>
    </location>
</feature>
<dbReference type="CDD" id="cd16979">
    <property type="entry name" value="VHS_Vps27"/>
    <property type="match status" value="1"/>
</dbReference>
<accession>A0ABR3YT59</accession>
<evidence type="ECO:0000256" key="7">
    <source>
        <dbReference type="ARBA" id="ARBA00022737"/>
    </source>
</evidence>
<dbReference type="Gene3D" id="1.20.5.1940">
    <property type="match status" value="1"/>
</dbReference>
<evidence type="ECO:0000313" key="18">
    <source>
        <dbReference type="Proteomes" id="UP001583186"/>
    </source>
</evidence>
<dbReference type="InterPro" id="IPR003903">
    <property type="entry name" value="UIM_dom"/>
</dbReference>
<evidence type="ECO:0000256" key="4">
    <source>
        <dbReference type="ARBA" id="ARBA00011446"/>
    </source>
</evidence>
<comment type="similarity">
    <text evidence="3 12">Belongs to the VPS27 family.</text>
</comment>
<evidence type="ECO:0000256" key="13">
    <source>
        <dbReference type="PROSITE-ProRule" id="PRU00091"/>
    </source>
</evidence>
<dbReference type="InterPro" id="IPR049425">
    <property type="entry name" value="Vps27_GAT-like"/>
</dbReference>
<evidence type="ECO:0000313" key="17">
    <source>
        <dbReference type="EMBL" id="KAL1891519.1"/>
    </source>
</evidence>
<evidence type="ECO:0000259" key="16">
    <source>
        <dbReference type="PROSITE" id="PS50179"/>
    </source>
</evidence>
<dbReference type="InterPro" id="IPR000306">
    <property type="entry name" value="Znf_FYVE"/>
</dbReference>
<evidence type="ECO:0000256" key="11">
    <source>
        <dbReference type="ARBA" id="ARBA00023136"/>
    </source>
</evidence>
<evidence type="ECO:0000256" key="12">
    <source>
        <dbReference type="PIRNR" id="PIRNR036956"/>
    </source>
</evidence>
<evidence type="ECO:0000256" key="3">
    <source>
        <dbReference type="ARBA" id="ARBA00008597"/>
    </source>
</evidence>
<keyword evidence="18" id="KW-1185">Reference proteome</keyword>
<dbReference type="CDD" id="cd21385">
    <property type="entry name" value="GAT_Vps27"/>
    <property type="match status" value="1"/>
</dbReference>
<keyword evidence="9 13" id="KW-0863">Zinc-finger</keyword>
<dbReference type="InterPro" id="IPR013083">
    <property type="entry name" value="Znf_RING/FYVE/PHD"/>
</dbReference>
<dbReference type="Pfam" id="PF02809">
    <property type="entry name" value="UIM"/>
    <property type="match status" value="2"/>
</dbReference>
<evidence type="ECO:0000259" key="15">
    <source>
        <dbReference type="PROSITE" id="PS50178"/>
    </source>
</evidence>
<feature type="domain" description="VHS" evidence="16">
    <location>
        <begin position="26"/>
        <end position="150"/>
    </location>
</feature>
<dbReference type="SMART" id="SM00726">
    <property type="entry name" value="UIM"/>
    <property type="match status" value="2"/>
</dbReference>
<comment type="caution">
    <text evidence="17">The sequence shown here is derived from an EMBL/GenBank/DDBJ whole genome shotgun (WGS) entry which is preliminary data.</text>
</comment>
<evidence type="ECO:0000256" key="14">
    <source>
        <dbReference type="SAM" id="MobiDB-lite"/>
    </source>
</evidence>
<evidence type="ECO:0000256" key="10">
    <source>
        <dbReference type="ARBA" id="ARBA00022833"/>
    </source>
</evidence>
<protein>
    <recommendedName>
        <fullName evidence="5 12">Vacuolar protein sorting-associated protein 27</fullName>
    </recommendedName>
</protein>
<comment type="subcellular location">
    <subcellularLocation>
        <location evidence="2 12">Endosome membrane</location>
        <topology evidence="2 12">Peripheral membrane protein</topology>
        <orientation evidence="2 12">Cytoplasmic side</orientation>
    </subcellularLocation>
</comment>
<keyword evidence="7" id="KW-0677">Repeat</keyword>
<keyword evidence="10" id="KW-0862">Zinc</keyword>
<dbReference type="Gene3D" id="3.30.40.10">
    <property type="entry name" value="Zinc/RING finger domain, C3HC4 (zinc finger)"/>
    <property type="match status" value="1"/>
</dbReference>
<feature type="compositionally biased region" description="Low complexity" evidence="14">
    <location>
        <begin position="610"/>
        <end position="622"/>
    </location>
</feature>
<dbReference type="SUPFAM" id="SSF48464">
    <property type="entry name" value="ENTH/VHS domain"/>
    <property type="match status" value="1"/>
</dbReference>
<keyword evidence="8 12" id="KW-0967">Endosome</keyword>
<feature type="region of interest" description="Disordered" evidence="14">
    <location>
        <begin position="503"/>
        <end position="537"/>
    </location>
</feature>
<feature type="compositionally biased region" description="Low complexity" evidence="14">
    <location>
        <begin position="386"/>
        <end position="400"/>
    </location>
</feature>
<feature type="compositionally biased region" description="Low complexity" evidence="14">
    <location>
        <begin position="588"/>
        <end position="601"/>
    </location>
</feature>
<proteinExistence type="inferred from homology"/>
<feature type="region of interest" description="Disordered" evidence="14">
    <location>
        <begin position="234"/>
        <end position="262"/>
    </location>
</feature>
<feature type="domain" description="FYVE-type" evidence="15">
    <location>
        <begin position="168"/>
        <end position="228"/>
    </location>
</feature>
<dbReference type="InterPro" id="IPR017073">
    <property type="entry name" value="HGS/VPS27"/>
</dbReference>
<dbReference type="Gene3D" id="1.25.40.90">
    <property type="match status" value="1"/>
</dbReference>
<evidence type="ECO:0000256" key="5">
    <source>
        <dbReference type="ARBA" id="ARBA00017753"/>
    </source>
</evidence>
<dbReference type="InterPro" id="IPR017455">
    <property type="entry name" value="Znf_FYVE-rel"/>
</dbReference>
<dbReference type="Pfam" id="PF01363">
    <property type="entry name" value="FYVE"/>
    <property type="match status" value="1"/>
</dbReference>
<gene>
    <name evidence="17" type="primary">VPS27</name>
    <name evidence="17" type="ORF">Sste5346_007611</name>
</gene>
<dbReference type="InterPro" id="IPR008942">
    <property type="entry name" value="ENTH_VHS"/>
</dbReference>
<reference evidence="17 18" key="1">
    <citation type="journal article" date="2024" name="IMA Fungus">
        <title>IMA Genome - F19 : A genome assembly and annotation guide to empower mycologists, including annotated draft genome sequences of Ceratocystis pirilliformis, Diaporthe australafricana, Fusarium ophioides, Paecilomyces lecythidis, and Sporothrix stenoceras.</title>
        <authorList>
            <person name="Aylward J."/>
            <person name="Wilson A.M."/>
            <person name="Visagie C.M."/>
            <person name="Spraker J."/>
            <person name="Barnes I."/>
            <person name="Buitendag C."/>
            <person name="Ceriani C."/>
            <person name="Del Mar Angel L."/>
            <person name="du Plessis D."/>
            <person name="Fuchs T."/>
            <person name="Gasser K."/>
            <person name="Kramer D."/>
            <person name="Li W."/>
            <person name="Munsamy K."/>
            <person name="Piso A."/>
            <person name="Price J.L."/>
            <person name="Sonnekus B."/>
            <person name="Thomas C."/>
            <person name="van der Nest A."/>
            <person name="van Dijk A."/>
            <person name="van Heerden A."/>
            <person name="van Vuuren N."/>
            <person name="Yilmaz N."/>
            <person name="Duong T.A."/>
            <person name="van der Merwe N.A."/>
            <person name="Wingfield M.J."/>
            <person name="Wingfield B.D."/>
        </authorList>
    </citation>
    <scope>NUCLEOTIDE SEQUENCE [LARGE SCALE GENOMIC DNA]</scope>
    <source>
        <strain evidence="17 18">CMW 5346</strain>
    </source>
</reference>
<feature type="compositionally biased region" description="Polar residues" evidence="14">
    <location>
        <begin position="287"/>
        <end position="297"/>
    </location>
</feature>
<dbReference type="PIRSF" id="PIRSF036956">
    <property type="entry name" value="Hrs_Vps27"/>
    <property type="match status" value="1"/>
</dbReference>